<evidence type="ECO:0000256" key="5">
    <source>
        <dbReference type="ARBA" id="ARBA00023136"/>
    </source>
</evidence>
<evidence type="ECO:0000256" key="3">
    <source>
        <dbReference type="ARBA" id="ARBA00022692"/>
    </source>
</evidence>
<sequence>MLEIIAIVVSFFFAMNIGASGAAASMGVAYGSGAILRPRNALLLCALGIILGAVIGGGEVVKTISSGIIPTSLISIKIVVIILFSATFSLFLANILGIPLSTSEVTVGSVVGVGIAHQVLFVNNLLWIVMFWFIIPIIAFGIAYIFIKLLKFLKLEEKYSFEGKIVTYLLIFAGFFEAFSAGMNNVANAVGPLVSANILTVSKGTLYGGIFVAIGALLLGRRVLETNGKKITSFSKIEGIMISGTGATLVTIASIFGIPVPLTQITTSSILGIGMAKNGSKITFQKKIVKNMLMVWLISPLISLTMSYFLVKLLIENDIYSIVVLASLFLATIGAIYLMRASKQEKRTVHEEGGGI</sequence>
<proteinExistence type="predicted"/>
<feature type="transmembrane region" description="Helical" evidence="6">
    <location>
        <begin position="41"/>
        <end position="61"/>
    </location>
</feature>
<comment type="subcellular location">
    <subcellularLocation>
        <location evidence="1">Membrane</location>
        <topology evidence="1">Multi-pass membrane protein</topology>
    </subcellularLocation>
</comment>
<dbReference type="Pfam" id="PF01384">
    <property type="entry name" value="PHO4"/>
    <property type="match status" value="2"/>
</dbReference>
<gene>
    <name evidence="7" type="ORF">J2S19_004995</name>
</gene>
<feature type="transmembrane region" description="Helical" evidence="6">
    <location>
        <begin position="236"/>
        <end position="256"/>
    </location>
</feature>
<keyword evidence="5 6" id="KW-0472">Membrane</keyword>
<feature type="transmembrane region" description="Helical" evidence="6">
    <location>
        <begin position="168"/>
        <end position="186"/>
    </location>
</feature>
<evidence type="ECO:0000256" key="1">
    <source>
        <dbReference type="ARBA" id="ARBA00004141"/>
    </source>
</evidence>
<name>A0ABT9ZNT5_9BACI</name>
<organism evidence="7 8">
    <name type="scientific">Metabacillus malikii</name>
    <dbReference type="NCBI Taxonomy" id="1504265"/>
    <lineage>
        <taxon>Bacteria</taxon>
        <taxon>Bacillati</taxon>
        <taxon>Bacillota</taxon>
        <taxon>Bacilli</taxon>
        <taxon>Bacillales</taxon>
        <taxon>Bacillaceae</taxon>
        <taxon>Metabacillus</taxon>
    </lineage>
</organism>
<feature type="transmembrane region" description="Helical" evidence="6">
    <location>
        <begin position="292"/>
        <end position="313"/>
    </location>
</feature>
<dbReference type="InterPro" id="IPR001204">
    <property type="entry name" value="Phos_transporter"/>
</dbReference>
<dbReference type="EMBL" id="JAUSUD010000052">
    <property type="protein sequence ID" value="MDQ0233640.1"/>
    <property type="molecule type" value="Genomic_DNA"/>
</dbReference>
<keyword evidence="4 6" id="KW-1133">Transmembrane helix</keyword>
<evidence type="ECO:0000256" key="6">
    <source>
        <dbReference type="SAM" id="Phobius"/>
    </source>
</evidence>
<evidence type="ECO:0000256" key="2">
    <source>
        <dbReference type="ARBA" id="ARBA00022448"/>
    </source>
</evidence>
<keyword evidence="2" id="KW-0813">Transport</keyword>
<dbReference type="Proteomes" id="UP001234495">
    <property type="component" value="Unassembled WGS sequence"/>
</dbReference>
<evidence type="ECO:0000313" key="7">
    <source>
        <dbReference type="EMBL" id="MDQ0233640.1"/>
    </source>
</evidence>
<comment type="caution">
    <text evidence="7">The sequence shown here is derived from an EMBL/GenBank/DDBJ whole genome shotgun (WGS) entry which is preliminary data.</text>
</comment>
<keyword evidence="3 6" id="KW-0812">Transmembrane</keyword>
<evidence type="ECO:0000256" key="4">
    <source>
        <dbReference type="ARBA" id="ARBA00022989"/>
    </source>
</evidence>
<dbReference type="RefSeq" id="WP_307347276.1">
    <property type="nucleotide sequence ID" value="NZ_JAUSUD010000052.1"/>
</dbReference>
<keyword evidence="8" id="KW-1185">Reference proteome</keyword>
<accession>A0ABT9ZNT5</accession>
<feature type="transmembrane region" description="Helical" evidence="6">
    <location>
        <begin position="206"/>
        <end position="224"/>
    </location>
</feature>
<feature type="transmembrane region" description="Helical" evidence="6">
    <location>
        <begin position="319"/>
        <end position="338"/>
    </location>
</feature>
<dbReference type="PANTHER" id="PTHR11101">
    <property type="entry name" value="PHOSPHATE TRANSPORTER"/>
    <property type="match status" value="1"/>
</dbReference>
<dbReference type="PANTHER" id="PTHR11101:SF80">
    <property type="entry name" value="PHOSPHATE TRANSPORTER"/>
    <property type="match status" value="1"/>
</dbReference>
<reference evidence="7 8" key="1">
    <citation type="submission" date="2023-07" db="EMBL/GenBank/DDBJ databases">
        <title>Genomic Encyclopedia of Type Strains, Phase IV (KMG-IV): sequencing the most valuable type-strain genomes for metagenomic binning, comparative biology and taxonomic classification.</title>
        <authorList>
            <person name="Goeker M."/>
        </authorList>
    </citation>
    <scope>NUCLEOTIDE SEQUENCE [LARGE SCALE GENOMIC DNA]</scope>
    <source>
        <strain evidence="7 8">DSM 29005</strain>
    </source>
</reference>
<feature type="transmembrane region" description="Helical" evidence="6">
    <location>
        <begin position="125"/>
        <end position="147"/>
    </location>
</feature>
<feature type="transmembrane region" description="Helical" evidence="6">
    <location>
        <begin position="73"/>
        <end position="96"/>
    </location>
</feature>
<protein>
    <submittedName>
        <fullName evidence="7">Sulfate permease</fullName>
    </submittedName>
</protein>
<evidence type="ECO:0000313" key="8">
    <source>
        <dbReference type="Proteomes" id="UP001234495"/>
    </source>
</evidence>